<keyword evidence="4 8" id="KW-0276">Fatty acid metabolism</keyword>
<reference evidence="11 12" key="1">
    <citation type="submission" date="2018-02" db="EMBL/GenBank/DDBJ databases">
        <title>Jeotgalibacillus proteolyticum sp. nov. a protease producing bacterium isolated from ocean sediments of Laizhou Bay.</title>
        <authorList>
            <person name="Li Y."/>
        </authorList>
    </citation>
    <scope>NUCLEOTIDE SEQUENCE [LARGE SCALE GENOMIC DNA]</scope>
    <source>
        <strain evidence="11 12">22-7</strain>
    </source>
</reference>
<comment type="similarity">
    <text evidence="8">Belongs to the P-Pant transferase superfamily. AcpS family.</text>
</comment>
<evidence type="ECO:0000313" key="10">
    <source>
        <dbReference type="EMBL" id="PPA68719.1"/>
    </source>
</evidence>
<dbReference type="GO" id="GO:0005737">
    <property type="term" value="C:cytoplasm"/>
    <property type="evidence" value="ECO:0007669"/>
    <property type="project" value="UniProtKB-SubCell"/>
</dbReference>
<keyword evidence="3 8" id="KW-0479">Metal-binding</keyword>
<dbReference type="NCBIfam" id="TIGR00556">
    <property type="entry name" value="pantethn_trn"/>
    <property type="match status" value="1"/>
</dbReference>
<dbReference type="GO" id="GO:0006633">
    <property type="term" value="P:fatty acid biosynthetic process"/>
    <property type="evidence" value="ECO:0007669"/>
    <property type="project" value="UniProtKB-UniRule"/>
</dbReference>
<evidence type="ECO:0000313" key="12">
    <source>
        <dbReference type="Proteomes" id="UP000239047"/>
    </source>
</evidence>
<keyword evidence="5 8" id="KW-0460">Magnesium</keyword>
<dbReference type="InterPro" id="IPR037143">
    <property type="entry name" value="4-PPantetheinyl_Trfase_dom_sf"/>
</dbReference>
<sequence length="135" mass="15028">MKIGTDIVNIKRFESLLNNRLFLEKVYSNQELKNIYSQGNPQRKLELLAGRFSAKEAFLKAIEIGIMSGIPLKNIEVLSTVSGKPYISLDKSTLMSLKQKNILIKNLDLSISHTKETALAVVILNLETQNPKGAA</sequence>
<dbReference type="Gene3D" id="3.90.470.20">
    <property type="entry name" value="4'-phosphopantetheinyl transferase domain"/>
    <property type="match status" value="1"/>
</dbReference>
<protein>
    <recommendedName>
        <fullName evidence="8">Holo-[acyl-carrier-protein] synthase</fullName>
        <shortName evidence="8">Holo-ACP synthase</shortName>
        <ecNumber evidence="8">2.7.8.7</ecNumber>
    </recommendedName>
    <alternativeName>
        <fullName evidence="8">4'-phosphopantetheinyl transferase AcpS</fullName>
    </alternativeName>
</protein>
<name>A0A2S5G735_9BACL</name>
<dbReference type="HAMAP" id="MF_00101">
    <property type="entry name" value="AcpS"/>
    <property type="match status" value="1"/>
</dbReference>
<dbReference type="SUPFAM" id="SSF56214">
    <property type="entry name" value="4'-phosphopantetheinyl transferase"/>
    <property type="match status" value="1"/>
</dbReference>
<proteinExistence type="inferred from homology"/>
<dbReference type="EMBL" id="PREZ01000009">
    <property type="protein sequence ID" value="PPA68719.1"/>
    <property type="molecule type" value="Genomic_DNA"/>
</dbReference>
<dbReference type="GO" id="GO:0000287">
    <property type="term" value="F:magnesium ion binding"/>
    <property type="evidence" value="ECO:0007669"/>
    <property type="project" value="UniProtKB-UniRule"/>
</dbReference>
<dbReference type="GO" id="GO:0008897">
    <property type="term" value="F:holo-[acyl-carrier-protein] synthase activity"/>
    <property type="evidence" value="ECO:0007669"/>
    <property type="project" value="UniProtKB-UniRule"/>
</dbReference>
<keyword evidence="12" id="KW-1185">Reference proteome</keyword>
<comment type="caution">
    <text evidence="11">The sequence shown here is derived from an EMBL/GenBank/DDBJ whole genome shotgun (WGS) entry which is preliminary data.</text>
</comment>
<evidence type="ECO:0000256" key="5">
    <source>
        <dbReference type="ARBA" id="ARBA00022842"/>
    </source>
</evidence>
<dbReference type="NCBIfam" id="TIGR00516">
    <property type="entry name" value="acpS"/>
    <property type="match status" value="1"/>
</dbReference>
<keyword evidence="2 8" id="KW-0808">Transferase</keyword>
<dbReference type="InterPro" id="IPR002582">
    <property type="entry name" value="ACPS"/>
</dbReference>
<comment type="catalytic activity">
    <reaction evidence="8">
        <text>apo-[ACP] + CoA = holo-[ACP] + adenosine 3',5'-bisphosphate + H(+)</text>
        <dbReference type="Rhea" id="RHEA:12068"/>
        <dbReference type="Rhea" id="RHEA-COMP:9685"/>
        <dbReference type="Rhea" id="RHEA-COMP:9690"/>
        <dbReference type="ChEBI" id="CHEBI:15378"/>
        <dbReference type="ChEBI" id="CHEBI:29999"/>
        <dbReference type="ChEBI" id="CHEBI:57287"/>
        <dbReference type="ChEBI" id="CHEBI:58343"/>
        <dbReference type="ChEBI" id="CHEBI:64479"/>
        <dbReference type="EC" id="2.7.8.7"/>
    </reaction>
</comment>
<evidence type="ECO:0000256" key="4">
    <source>
        <dbReference type="ARBA" id="ARBA00022832"/>
    </source>
</evidence>
<comment type="subcellular location">
    <subcellularLocation>
        <location evidence="8">Cytoplasm</location>
    </subcellularLocation>
</comment>
<evidence type="ECO:0000256" key="8">
    <source>
        <dbReference type="HAMAP-Rule" id="MF_00101"/>
    </source>
</evidence>
<evidence type="ECO:0000256" key="6">
    <source>
        <dbReference type="ARBA" id="ARBA00023098"/>
    </source>
</evidence>
<comment type="cofactor">
    <cofactor evidence="8">
        <name>Mg(2+)</name>
        <dbReference type="ChEBI" id="CHEBI:18420"/>
    </cofactor>
</comment>
<evidence type="ECO:0000256" key="2">
    <source>
        <dbReference type="ARBA" id="ARBA00022679"/>
    </source>
</evidence>
<dbReference type="InterPro" id="IPR008278">
    <property type="entry name" value="4-PPantetheinyl_Trfase_dom"/>
</dbReference>
<dbReference type="OrthoDB" id="517356at2"/>
<evidence type="ECO:0000256" key="7">
    <source>
        <dbReference type="ARBA" id="ARBA00023160"/>
    </source>
</evidence>
<feature type="binding site" evidence="8">
    <location>
        <position position="56"/>
    </location>
    <ligand>
        <name>Mg(2+)</name>
        <dbReference type="ChEBI" id="CHEBI:18420"/>
    </ligand>
</feature>
<evidence type="ECO:0000256" key="1">
    <source>
        <dbReference type="ARBA" id="ARBA00022516"/>
    </source>
</evidence>
<feature type="binding site" evidence="8">
    <location>
        <position position="6"/>
    </location>
    <ligand>
        <name>Mg(2+)</name>
        <dbReference type="ChEBI" id="CHEBI:18420"/>
    </ligand>
</feature>
<dbReference type="EMBL" id="PREZ01000009">
    <property type="protein sequence ID" value="PPA68796.1"/>
    <property type="molecule type" value="Genomic_DNA"/>
</dbReference>
<keyword evidence="1 8" id="KW-0444">Lipid biosynthesis</keyword>
<evidence type="ECO:0000259" key="9">
    <source>
        <dbReference type="Pfam" id="PF01648"/>
    </source>
</evidence>
<evidence type="ECO:0000313" key="11">
    <source>
        <dbReference type="EMBL" id="PPA68796.1"/>
    </source>
</evidence>
<evidence type="ECO:0000256" key="3">
    <source>
        <dbReference type="ARBA" id="ARBA00022723"/>
    </source>
</evidence>
<accession>A0A2S5G735</accession>
<keyword evidence="8" id="KW-0963">Cytoplasm</keyword>
<comment type="function">
    <text evidence="8">Transfers the 4'-phosphopantetheine moiety from coenzyme A to a Ser of acyl-carrier-protein.</text>
</comment>
<dbReference type="RefSeq" id="WP_104059680.1">
    <property type="nucleotide sequence ID" value="NZ_PREZ01000009.1"/>
</dbReference>
<dbReference type="Proteomes" id="UP000239047">
    <property type="component" value="Unassembled WGS sequence"/>
</dbReference>
<dbReference type="EC" id="2.7.8.7" evidence="8"/>
<keyword evidence="6 8" id="KW-0443">Lipid metabolism</keyword>
<keyword evidence="7 8" id="KW-0275">Fatty acid biosynthesis</keyword>
<dbReference type="AlphaFoldDB" id="A0A2S5G735"/>
<dbReference type="Pfam" id="PF01648">
    <property type="entry name" value="ACPS"/>
    <property type="match status" value="1"/>
</dbReference>
<feature type="domain" description="4'-phosphopantetheinyl transferase" evidence="9">
    <location>
        <begin position="3"/>
        <end position="95"/>
    </location>
</feature>
<organism evidence="11 12">
    <name type="scientific">Jeotgalibacillus proteolyticus</name>
    <dbReference type="NCBI Taxonomy" id="2082395"/>
    <lineage>
        <taxon>Bacteria</taxon>
        <taxon>Bacillati</taxon>
        <taxon>Bacillota</taxon>
        <taxon>Bacilli</taxon>
        <taxon>Bacillales</taxon>
        <taxon>Caryophanaceae</taxon>
        <taxon>Jeotgalibacillus</taxon>
    </lineage>
</organism>
<dbReference type="InterPro" id="IPR004568">
    <property type="entry name" value="Ppantetheine-prot_Trfase_dom"/>
</dbReference>
<gene>
    <name evidence="8 11" type="primary">acpS</name>
    <name evidence="10" type="ORF">C4B60_19305</name>
    <name evidence="11" type="ORF">C4B60_19735</name>
</gene>